<dbReference type="AlphaFoldDB" id="A0A073J2B4"/>
<keyword evidence="1" id="KW-0812">Transmembrane</keyword>
<feature type="transmembrane region" description="Helical" evidence="1">
    <location>
        <begin position="45"/>
        <end position="72"/>
    </location>
</feature>
<dbReference type="STRING" id="2754.EH55_07690"/>
<dbReference type="RefSeq" id="WP_037977230.1">
    <property type="nucleotide sequence ID" value="NZ_CAMETI010000006.1"/>
</dbReference>
<proteinExistence type="predicted"/>
<keyword evidence="1" id="KW-0472">Membrane</keyword>
<dbReference type="Proteomes" id="UP000027665">
    <property type="component" value="Unassembled WGS sequence"/>
</dbReference>
<accession>A0A073J2B4</accession>
<evidence type="ECO:0000313" key="2">
    <source>
        <dbReference type="EMBL" id="KEJ91842.1"/>
    </source>
</evidence>
<dbReference type="EMBL" id="JMKI01000037">
    <property type="protein sequence ID" value="KEJ91842.1"/>
    <property type="molecule type" value="Genomic_DNA"/>
</dbReference>
<evidence type="ECO:0000256" key="1">
    <source>
        <dbReference type="SAM" id="Phobius"/>
    </source>
</evidence>
<gene>
    <name evidence="2" type="ORF">EH55_07690</name>
</gene>
<keyword evidence="3" id="KW-1185">Reference proteome</keyword>
<reference evidence="2 3" key="1">
    <citation type="submission" date="2014-04" db="EMBL/GenBank/DDBJ databases">
        <title>Draft Genome Sequence of Synergistes jonesii.</title>
        <authorList>
            <person name="Coil D.A."/>
            <person name="Eisen J.A."/>
            <person name="Holland-Moritz H.E."/>
        </authorList>
    </citation>
    <scope>NUCLEOTIDE SEQUENCE [LARGE SCALE GENOMIC DNA]</scope>
    <source>
        <strain evidence="2 3">78-1</strain>
    </source>
</reference>
<name>A0A073J2B4_9BACT</name>
<protein>
    <submittedName>
        <fullName evidence="2">Uncharacterized protein</fullName>
    </submittedName>
</protein>
<evidence type="ECO:0000313" key="3">
    <source>
        <dbReference type="Proteomes" id="UP000027665"/>
    </source>
</evidence>
<keyword evidence="1" id="KW-1133">Transmembrane helix</keyword>
<comment type="caution">
    <text evidence="2">The sequence shown here is derived from an EMBL/GenBank/DDBJ whole genome shotgun (WGS) entry which is preliminary data.</text>
</comment>
<organism evidence="2 3">
    <name type="scientific">Synergistes jonesii</name>
    <dbReference type="NCBI Taxonomy" id="2754"/>
    <lineage>
        <taxon>Bacteria</taxon>
        <taxon>Thermotogati</taxon>
        <taxon>Synergistota</taxon>
        <taxon>Synergistia</taxon>
        <taxon>Synergistales</taxon>
        <taxon>Synergistaceae</taxon>
        <taxon>Synergistes</taxon>
    </lineage>
</organism>
<dbReference type="GeneID" id="90984122"/>
<sequence>MRKFSSIKETPRAVETVAAESPCAPAATAAFAVHNMPKVTARGGFLLAEALAAAALSLVALLVAFSMLSWVVRFCAVAEARLKSEENAALALAHLSAHSDPGGYAVKRGSCEICGKITAAYYSLPDSDDKNALLWPDP</sequence>